<sequence length="439" mass="48382">MKKHKRAIAALLAVALATNPVISHYIVDSYAVRYDPHEKDTGLKLMWSEIPTTDGSAFGWPRKTYFEGGTGEFKDMNGRYTFCVANHTGQPPMGTEAWVKQSLTVNEYEDFSGNEHVRNLYGSQSEIMKKFTFCLAAAAAIAPGQQSLSDCRSMYSTTELQIMSQSVLLAIEGRMSRTANYEATILSMDRAAAYQAYCNAMQYEYHLTPETWEGKTTQLDSSIAEKLREKREKFFYDCWDAAIVMYNAIQNTESGVAANKIAAVQNPANPNQYIATLPCQGLSSVWESYYKNIKLDGKDVGPGGWSIVKNEYNAATGNTEIIFEGPAGADFATANLTLQFEKQGYLTDLSQPVLYEMDFCTHSSNSTAQQNGRDHGGFQTMFCAMQKDMSLTTDGGDGGGGGGGGGEGGEGSIALEVHRYKHSEDWQTTYNVDLRKLDS</sequence>
<protein>
    <submittedName>
        <fullName evidence="2">Uncharacterized protein</fullName>
    </submittedName>
</protein>
<feature type="chain" id="PRO_5039619687" evidence="1">
    <location>
        <begin position="24"/>
        <end position="439"/>
    </location>
</feature>
<dbReference type="EMBL" id="VUMD01000052">
    <property type="protein sequence ID" value="MSS38740.1"/>
    <property type="molecule type" value="Genomic_DNA"/>
</dbReference>
<keyword evidence="1" id="KW-0732">Signal</keyword>
<dbReference type="AlphaFoldDB" id="A0A7X2TEM8"/>
<gene>
    <name evidence="2" type="ORF">FYJ39_20155</name>
</gene>
<evidence type="ECO:0000313" key="3">
    <source>
        <dbReference type="Proteomes" id="UP000429958"/>
    </source>
</evidence>
<reference evidence="2 3" key="1">
    <citation type="submission" date="2019-08" db="EMBL/GenBank/DDBJ databases">
        <title>In-depth cultivation of the pig gut microbiome towards novel bacterial diversity and tailored functional studies.</title>
        <authorList>
            <person name="Wylensek D."/>
            <person name="Hitch T.C.A."/>
            <person name="Clavel T."/>
        </authorList>
    </citation>
    <scope>NUCLEOTIDE SEQUENCE [LARGE SCALE GENOMIC DNA]</scope>
    <source>
        <strain evidence="2 3">WCA-389-WT-23D1</strain>
    </source>
</reference>
<accession>A0A7X2TEM8</accession>
<feature type="non-terminal residue" evidence="2">
    <location>
        <position position="439"/>
    </location>
</feature>
<organism evidence="2 3">
    <name type="scientific">Clostridium porci</name>
    <dbReference type="NCBI Taxonomy" id="2605778"/>
    <lineage>
        <taxon>Bacteria</taxon>
        <taxon>Bacillati</taxon>
        <taxon>Bacillota</taxon>
        <taxon>Clostridia</taxon>
        <taxon>Eubacteriales</taxon>
        <taxon>Clostridiaceae</taxon>
        <taxon>Clostridium</taxon>
    </lineage>
</organism>
<feature type="signal peptide" evidence="1">
    <location>
        <begin position="1"/>
        <end position="23"/>
    </location>
</feature>
<name>A0A7X2TEM8_9CLOT</name>
<dbReference type="Proteomes" id="UP000429958">
    <property type="component" value="Unassembled WGS sequence"/>
</dbReference>
<evidence type="ECO:0000256" key="1">
    <source>
        <dbReference type="SAM" id="SignalP"/>
    </source>
</evidence>
<proteinExistence type="predicted"/>
<evidence type="ECO:0000313" key="2">
    <source>
        <dbReference type="EMBL" id="MSS38740.1"/>
    </source>
</evidence>
<keyword evidence="3" id="KW-1185">Reference proteome</keyword>
<comment type="caution">
    <text evidence="2">The sequence shown here is derived from an EMBL/GenBank/DDBJ whole genome shotgun (WGS) entry which is preliminary data.</text>
</comment>
<dbReference type="RefSeq" id="WP_207708717.1">
    <property type="nucleotide sequence ID" value="NZ_VUMD01000052.1"/>
</dbReference>